<comment type="caution">
    <text evidence="1">The sequence shown here is derived from an EMBL/GenBank/DDBJ whole genome shotgun (WGS) entry which is preliminary data.</text>
</comment>
<gene>
    <name evidence="1" type="ORF">VTL71DRAFT_16298</name>
</gene>
<keyword evidence="2" id="KW-1185">Reference proteome</keyword>
<evidence type="ECO:0000313" key="2">
    <source>
        <dbReference type="Proteomes" id="UP001595075"/>
    </source>
</evidence>
<accession>A0ABR4CEM1</accession>
<organism evidence="1 2">
    <name type="scientific">Oculimacula yallundae</name>
    <dbReference type="NCBI Taxonomy" id="86028"/>
    <lineage>
        <taxon>Eukaryota</taxon>
        <taxon>Fungi</taxon>
        <taxon>Dikarya</taxon>
        <taxon>Ascomycota</taxon>
        <taxon>Pezizomycotina</taxon>
        <taxon>Leotiomycetes</taxon>
        <taxon>Helotiales</taxon>
        <taxon>Ploettnerulaceae</taxon>
        <taxon>Oculimacula</taxon>
    </lineage>
</organism>
<evidence type="ECO:0000313" key="1">
    <source>
        <dbReference type="EMBL" id="KAL2068200.1"/>
    </source>
</evidence>
<dbReference type="Proteomes" id="UP001595075">
    <property type="component" value="Unassembled WGS sequence"/>
</dbReference>
<proteinExistence type="predicted"/>
<reference evidence="1 2" key="1">
    <citation type="journal article" date="2024" name="Commun. Biol.">
        <title>Comparative genomic analysis of thermophilic fungi reveals convergent evolutionary adaptations and gene losses.</title>
        <authorList>
            <person name="Steindorff A.S."/>
            <person name="Aguilar-Pontes M.V."/>
            <person name="Robinson A.J."/>
            <person name="Andreopoulos B."/>
            <person name="LaButti K."/>
            <person name="Kuo A."/>
            <person name="Mondo S."/>
            <person name="Riley R."/>
            <person name="Otillar R."/>
            <person name="Haridas S."/>
            <person name="Lipzen A."/>
            <person name="Grimwood J."/>
            <person name="Schmutz J."/>
            <person name="Clum A."/>
            <person name="Reid I.D."/>
            <person name="Moisan M.C."/>
            <person name="Butler G."/>
            <person name="Nguyen T.T.M."/>
            <person name="Dewar K."/>
            <person name="Conant G."/>
            <person name="Drula E."/>
            <person name="Henrissat B."/>
            <person name="Hansel C."/>
            <person name="Singer S."/>
            <person name="Hutchinson M.I."/>
            <person name="de Vries R.P."/>
            <person name="Natvig D.O."/>
            <person name="Powell A.J."/>
            <person name="Tsang A."/>
            <person name="Grigoriev I.V."/>
        </authorList>
    </citation>
    <scope>NUCLEOTIDE SEQUENCE [LARGE SCALE GENOMIC DNA]</scope>
    <source>
        <strain evidence="1 2">CBS 494.80</strain>
    </source>
</reference>
<protein>
    <submittedName>
        <fullName evidence="1">Uncharacterized protein</fullName>
    </submittedName>
</protein>
<dbReference type="EMBL" id="JAZHXI010000009">
    <property type="protein sequence ID" value="KAL2068200.1"/>
    <property type="molecule type" value="Genomic_DNA"/>
</dbReference>
<name>A0ABR4CEM1_9HELO</name>
<sequence length="121" mass="13875">MPIQSIWKAIVTEHVADSKGKETTSPYSQKQQHLDQQLLVFALSLYSSPEIYLLCRTDNAIIGHCYHNCLKNIEFLRILHRRRICLALILPLVYFLTNHSPKPYANGTLPPNVYPQLSSKV</sequence>